<feature type="chain" id="PRO_5042025608" description="Legumain prodomain domain-containing protein" evidence="9">
    <location>
        <begin position="26"/>
        <end position="468"/>
    </location>
</feature>
<dbReference type="KEGG" id="dcr:108198313"/>
<dbReference type="GO" id="GO:0051603">
    <property type="term" value="P:proteolysis involved in protein catabolic process"/>
    <property type="evidence" value="ECO:0007669"/>
    <property type="project" value="InterPro"/>
</dbReference>
<dbReference type="PIRSF" id="PIRSF019663">
    <property type="entry name" value="Legumain"/>
    <property type="match status" value="1"/>
</dbReference>
<evidence type="ECO:0000256" key="9">
    <source>
        <dbReference type="SAM" id="SignalP"/>
    </source>
</evidence>
<dbReference type="GO" id="GO:0004197">
    <property type="term" value="F:cysteine-type endopeptidase activity"/>
    <property type="evidence" value="ECO:0007669"/>
    <property type="project" value="InterPro"/>
</dbReference>
<dbReference type="Proteomes" id="UP000077755">
    <property type="component" value="Chromosome 8"/>
</dbReference>
<dbReference type="PANTHER" id="PTHR12000:SF42">
    <property type="entry name" value="LEGUMAIN"/>
    <property type="match status" value="1"/>
</dbReference>
<dbReference type="CDD" id="cd21115">
    <property type="entry name" value="legumain_C"/>
    <property type="match status" value="1"/>
</dbReference>
<dbReference type="Pfam" id="PF20985">
    <property type="entry name" value="Legum_prodom"/>
    <property type="match status" value="1"/>
</dbReference>
<feature type="active site" evidence="8">
    <location>
        <position position="171"/>
    </location>
</feature>
<dbReference type="InterPro" id="IPR048501">
    <property type="entry name" value="Legum_prodom"/>
</dbReference>
<dbReference type="InterPro" id="IPR001096">
    <property type="entry name" value="Peptidase_C13"/>
</dbReference>
<gene>
    <name evidence="11" type="ORF">DCAR_0831659</name>
</gene>
<proteinExistence type="inferred from homology"/>
<sequence length="468" mass="51909">MANYKFVFHHILVLLMCIILRYCEAARARGPLSGLASPAPSPRHSDDPTNGTNWAVLVAGSSGYDNYRHQADVCHAYQILKKGGLKEENIVVFMYDDIAYNEYNPRKGVIINSPHGEDVYAGVPKDYTGTNLTHNNLFAAILGNKSLVKGGSGKVVDSGPNDRIFIFYTDHGGPGILGMPNFGVLYAKDLIDVLKLKHKTGTYKEMVIYVEACESGSIFEGLLPDDMNIYVQTASNATENSWATYCPGNLDHPPPKEYTTCLGDLFSVAWMENSETRGSKDETLEQQYLKVSKRASNYSHVSEYGAKEMHKEAVSLYQGHNPASKTSQLTESNSPMAATYQREADILSMWALYKNSPNDSDKTKILKRIEETTAQRRHLDDSISMIANVLFNSGNANSIRNRVREPGSPVVDDWDCLKSMVGIFEKHCGPLTQYGMKHMRVFADMCNNGVTGLDMEDTCMAVCRKGSN</sequence>
<feature type="active site" description="Nucleophile" evidence="8">
    <location>
        <position position="213"/>
    </location>
</feature>
<evidence type="ECO:0000256" key="7">
    <source>
        <dbReference type="ARBA" id="ARBA00023180"/>
    </source>
</evidence>
<dbReference type="Pfam" id="PF01650">
    <property type="entry name" value="Peptidase_C13"/>
    <property type="match status" value="1"/>
</dbReference>
<feature type="signal peptide" evidence="9">
    <location>
        <begin position="1"/>
        <end position="25"/>
    </location>
</feature>
<name>A0AAF0XQK5_DAUCS</name>
<dbReference type="Gene3D" id="3.40.50.1460">
    <property type="match status" value="1"/>
</dbReference>
<dbReference type="FunFam" id="3.40.50.1460:FF:000005">
    <property type="entry name" value="Vacuolar-processing enzyme beta-isozyme"/>
    <property type="match status" value="1"/>
</dbReference>
<evidence type="ECO:0000256" key="6">
    <source>
        <dbReference type="ARBA" id="ARBA00023157"/>
    </source>
</evidence>
<dbReference type="PRINTS" id="PR00776">
    <property type="entry name" value="HEMOGLOBNASE"/>
</dbReference>
<evidence type="ECO:0000256" key="4">
    <source>
        <dbReference type="ARBA" id="ARBA00022801"/>
    </source>
</evidence>
<dbReference type="InterPro" id="IPR046427">
    <property type="entry name" value="Legumain_prodom_sf"/>
</dbReference>
<evidence type="ECO:0000256" key="5">
    <source>
        <dbReference type="ARBA" id="ARBA00022807"/>
    </source>
</evidence>
<evidence type="ECO:0000313" key="12">
    <source>
        <dbReference type="Proteomes" id="UP000077755"/>
    </source>
</evidence>
<dbReference type="PIRSF" id="PIRSF500139">
    <property type="entry name" value="AE"/>
    <property type="match status" value="1"/>
</dbReference>
<dbReference type="GO" id="GO:0005773">
    <property type="term" value="C:vacuole"/>
    <property type="evidence" value="ECO:0007669"/>
    <property type="project" value="GOC"/>
</dbReference>
<keyword evidence="12" id="KW-1185">Reference proteome</keyword>
<organism evidence="11 12">
    <name type="scientific">Daucus carota subsp. sativus</name>
    <name type="common">Carrot</name>
    <dbReference type="NCBI Taxonomy" id="79200"/>
    <lineage>
        <taxon>Eukaryota</taxon>
        <taxon>Viridiplantae</taxon>
        <taxon>Streptophyta</taxon>
        <taxon>Embryophyta</taxon>
        <taxon>Tracheophyta</taxon>
        <taxon>Spermatophyta</taxon>
        <taxon>Magnoliopsida</taxon>
        <taxon>eudicotyledons</taxon>
        <taxon>Gunneridae</taxon>
        <taxon>Pentapetalae</taxon>
        <taxon>asterids</taxon>
        <taxon>campanulids</taxon>
        <taxon>Apiales</taxon>
        <taxon>Apiaceae</taxon>
        <taxon>Apioideae</taxon>
        <taxon>Scandiceae</taxon>
        <taxon>Daucinae</taxon>
        <taxon>Daucus</taxon>
        <taxon>Daucus sect. Daucus</taxon>
    </lineage>
</organism>
<keyword evidence="5" id="KW-0788">Thiol protease</keyword>
<dbReference type="GO" id="GO:0006624">
    <property type="term" value="P:vacuolar protein processing"/>
    <property type="evidence" value="ECO:0007669"/>
    <property type="project" value="TreeGrafter"/>
</dbReference>
<dbReference type="InterPro" id="IPR043577">
    <property type="entry name" value="AE"/>
</dbReference>
<dbReference type="EMBL" id="CP093350">
    <property type="protein sequence ID" value="WOH12160.1"/>
    <property type="molecule type" value="Genomic_DNA"/>
</dbReference>
<comment type="similarity">
    <text evidence="1">Belongs to the peptidase C13 family.</text>
</comment>
<dbReference type="AlphaFoldDB" id="A0AAF0XQK5"/>
<evidence type="ECO:0000313" key="11">
    <source>
        <dbReference type="EMBL" id="WOH12160.1"/>
    </source>
</evidence>
<protein>
    <recommendedName>
        <fullName evidence="10">Legumain prodomain domain-containing protein</fullName>
    </recommendedName>
</protein>
<evidence type="ECO:0000256" key="1">
    <source>
        <dbReference type="ARBA" id="ARBA00009941"/>
    </source>
</evidence>
<keyword evidence="2" id="KW-0645">Protease</keyword>
<accession>A0AAF0XQK5</accession>
<evidence type="ECO:0000256" key="8">
    <source>
        <dbReference type="PIRSR" id="PIRSR019663-1"/>
    </source>
</evidence>
<reference evidence="11" key="1">
    <citation type="journal article" date="2016" name="Nat. Genet.">
        <title>A high-quality carrot genome assembly provides new insights into carotenoid accumulation and asterid genome evolution.</title>
        <authorList>
            <person name="Iorizzo M."/>
            <person name="Ellison S."/>
            <person name="Senalik D."/>
            <person name="Zeng P."/>
            <person name="Satapoomin P."/>
            <person name="Huang J."/>
            <person name="Bowman M."/>
            <person name="Iovene M."/>
            <person name="Sanseverino W."/>
            <person name="Cavagnaro P."/>
            <person name="Yildiz M."/>
            <person name="Macko-Podgorni A."/>
            <person name="Moranska E."/>
            <person name="Grzebelus E."/>
            <person name="Grzebelus D."/>
            <person name="Ashrafi H."/>
            <person name="Zheng Z."/>
            <person name="Cheng S."/>
            <person name="Spooner D."/>
            <person name="Van Deynze A."/>
            <person name="Simon P."/>
        </authorList>
    </citation>
    <scope>NUCLEOTIDE SEQUENCE</scope>
    <source>
        <tissue evidence="11">Leaf</tissue>
    </source>
</reference>
<dbReference type="PANTHER" id="PTHR12000">
    <property type="entry name" value="HEMOGLOBINASE FAMILY MEMBER"/>
    <property type="match status" value="1"/>
</dbReference>
<keyword evidence="6" id="KW-1015">Disulfide bond</keyword>
<keyword evidence="7" id="KW-0325">Glycoprotein</keyword>
<reference evidence="11" key="2">
    <citation type="submission" date="2022-03" db="EMBL/GenBank/DDBJ databases">
        <title>Draft title - Genomic analysis of global carrot germplasm unveils the trajectory of domestication and the origin of high carotenoid orange carrot.</title>
        <authorList>
            <person name="Iorizzo M."/>
            <person name="Ellison S."/>
            <person name="Senalik D."/>
            <person name="Macko-Podgorni A."/>
            <person name="Grzebelus D."/>
            <person name="Bostan H."/>
            <person name="Rolling W."/>
            <person name="Curaba J."/>
            <person name="Simon P."/>
        </authorList>
    </citation>
    <scope>NUCLEOTIDE SEQUENCE</scope>
    <source>
        <tissue evidence="11">Leaf</tissue>
    </source>
</reference>
<keyword evidence="3 9" id="KW-0732">Signal</keyword>
<dbReference type="FunFam" id="1.10.132.130:FF:000001">
    <property type="entry name" value="Vacuolar-processing enzyme beta-isozyme"/>
    <property type="match status" value="1"/>
</dbReference>
<evidence type="ECO:0000256" key="2">
    <source>
        <dbReference type="ARBA" id="ARBA00022670"/>
    </source>
</evidence>
<dbReference type="Gene3D" id="1.10.132.130">
    <property type="match status" value="1"/>
</dbReference>
<keyword evidence="4" id="KW-0378">Hydrolase</keyword>
<evidence type="ECO:0000259" key="10">
    <source>
        <dbReference type="Pfam" id="PF20985"/>
    </source>
</evidence>
<evidence type="ECO:0000256" key="3">
    <source>
        <dbReference type="ARBA" id="ARBA00022729"/>
    </source>
</evidence>
<feature type="domain" description="Legumain prodomain" evidence="10">
    <location>
        <begin position="367"/>
        <end position="463"/>
    </location>
</feature>